<dbReference type="InterPro" id="IPR035093">
    <property type="entry name" value="RelE/ParE_toxin_dom_sf"/>
</dbReference>
<keyword evidence="1" id="KW-1277">Toxin-antitoxin system</keyword>
<evidence type="ECO:0000256" key="1">
    <source>
        <dbReference type="ARBA" id="ARBA00022649"/>
    </source>
</evidence>
<proteinExistence type="predicted"/>
<dbReference type="InterPro" id="IPR007712">
    <property type="entry name" value="RelE/ParE_toxin"/>
</dbReference>
<dbReference type="Gene3D" id="3.30.2310.20">
    <property type="entry name" value="RelE-like"/>
    <property type="match status" value="1"/>
</dbReference>
<dbReference type="EMBL" id="FPHD01000046">
    <property type="protein sequence ID" value="SFV57534.1"/>
    <property type="molecule type" value="Genomic_DNA"/>
</dbReference>
<reference evidence="2" key="1">
    <citation type="submission" date="2016-10" db="EMBL/GenBank/DDBJ databases">
        <authorList>
            <person name="de Groot N.N."/>
        </authorList>
    </citation>
    <scope>NUCLEOTIDE SEQUENCE</scope>
</reference>
<sequence length="101" mass="12261">MKIIESKQFKDELRMIAFYIRKDKLSASIDFVKKLKKNIKHLVDFPYQYKKSIYFNNDKIRDMVYMGYTIVYEINTEKDTLELLSIFNQNLPDFKSSYHDN</sequence>
<accession>A0A1W1BVM8</accession>
<gene>
    <name evidence="2" type="ORF">MNB_SV-8-962</name>
</gene>
<protein>
    <recommendedName>
        <fullName evidence="3">Death on curing protein, Doc toxin</fullName>
    </recommendedName>
</protein>
<name>A0A1W1BVM8_9ZZZZ</name>
<dbReference type="Pfam" id="PF05016">
    <property type="entry name" value="ParE_toxin"/>
    <property type="match status" value="1"/>
</dbReference>
<dbReference type="AlphaFoldDB" id="A0A1W1BVM8"/>
<evidence type="ECO:0008006" key="3">
    <source>
        <dbReference type="Google" id="ProtNLM"/>
    </source>
</evidence>
<organism evidence="2">
    <name type="scientific">hydrothermal vent metagenome</name>
    <dbReference type="NCBI Taxonomy" id="652676"/>
    <lineage>
        <taxon>unclassified sequences</taxon>
        <taxon>metagenomes</taxon>
        <taxon>ecological metagenomes</taxon>
    </lineage>
</organism>
<evidence type="ECO:0000313" key="2">
    <source>
        <dbReference type="EMBL" id="SFV57534.1"/>
    </source>
</evidence>